<dbReference type="Pfam" id="PF01497">
    <property type="entry name" value="Peripla_BP_2"/>
    <property type="match status" value="1"/>
</dbReference>
<evidence type="ECO:0000256" key="5">
    <source>
        <dbReference type="ARBA" id="ARBA00022475"/>
    </source>
</evidence>
<evidence type="ECO:0000256" key="9">
    <source>
        <dbReference type="ARBA" id="ARBA00023004"/>
    </source>
</evidence>
<dbReference type="GO" id="GO:0020037">
    <property type="term" value="F:heme binding"/>
    <property type="evidence" value="ECO:0007669"/>
    <property type="project" value="InterPro"/>
</dbReference>
<dbReference type="Gene3D" id="3.40.50.1980">
    <property type="entry name" value="Nitrogenase molybdenum iron protein domain"/>
    <property type="match status" value="2"/>
</dbReference>
<evidence type="ECO:0000256" key="3">
    <source>
        <dbReference type="ARBA" id="ARBA00015862"/>
    </source>
</evidence>
<dbReference type="EMBL" id="LJGP01000016">
    <property type="protein sequence ID" value="KWU04055.1"/>
    <property type="molecule type" value="Genomic_DNA"/>
</dbReference>
<dbReference type="RefSeq" id="WP_060462024.1">
    <property type="nucleotide sequence ID" value="NZ_AP025162.1"/>
</dbReference>
<evidence type="ECO:0000256" key="2">
    <source>
        <dbReference type="ARBA" id="ARBA00008814"/>
    </source>
</evidence>
<evidence type="ECO:0000256" key="8">
    <source>
        <dbReference type="ARBA" id="ARBA00022729"/>
    </source>
</evidence>
<evidence type="ECO:0000256" key="10">
    <source>
        <dbReference type="ARBA" id="ARBA00023136"/>
    </source>
</evidence>
<evidence type="ECO:0000256" key="4">
    <source>
        <dbReference type="ARBA" id="ARBA00022448"/>
    </source>
</evidence>
<proteinExistence type="inferred from homology"/>
<keyword evidence="9" id="KW-0408">Iron</keyword>
<evidence type="ECO:0000313" key="16">
    <source>
        <dbReference type="EMBL" id="KWU04055.1"/>
    </source>
</evidence>
<dbReference type="GO" id="GO:0015886">
    <property type="term" value="P:heme transport"/>
    <property type="evidence" value="ECO:0007669"/>
    <property type="project" value="InterPro"/>
</dbReference>
<sequence>MKKRKGLIIGLIIFLVAIIGVAIGAKRLIDQKVANNEKIVATSAAITEIFDKLNVNLAGVPKTQAKLPARYQKVPKIGSPMKPSVEKIASLNPTRVYAVSTLKDQYDQSFKEQGVKVTYLKLDSVADLEATLSSLGKQYYRQRQADYQIGLIKKAVKRAKARVHGRKPRVLILMGLPGANYMILTNRSYLGDLVRIAGGENVYHSDSQIYLSPSNDSLATKNPDVILRLEHALPNVTLPQFKQEFKKNSVWKTMKAVKTGRVYDLQQPDFNASANMNVSQALNKLSNWLYPGK</sequence>
<dbReference type="PROSITE" id="PS50983">
    <property type="entry name" value="FE_B12_PBP"/>
    <property type="match status" value="1"/>
</dbReference>
<feature type="domain" description="Fe/B12 periplasmic-binding" evidence="15">
    <location>
        <begin position="38"/>
        <end position="293"/>
    </location>
</feature>
<comment type="similarity">
    <text evidence="2">Belongs to the bacterial solute-binding protein 8 family.</text>
</comment>
<accession>A0A120DII1</accession>
<evidence type="ECO:0000313" key="17">
    <source>
        <dbReference type="Proteomes" id="UP000067598"/>
    </source>
</evidence>
<dbReference type="NCBIfam" id="TIGR03659">
    <property type="entry name" value="IsdE"/>
    <property type="match status" value="1"/>
</dbReference>
<name>A0A120DII1_9LACO</name>
<dbReference type="GO" id="GO:0046872">
    <property type="term" value="F:metal ion binding"/>
    <property type="evidence" value="ECO:0007669"/>
    <property type="project" value="UniProtKB-KW"/>
</dbReference>
<dbReference type="AlphaFoldDB" id="A0A120DII1"/>
<keyword evidence="6" id="KW-0349">Heme</keyword>
<dbReference type="InterPro" id="IPR050902">
    <property type="entry name" value="ABC_Transporter_SBP"/>
</dbReference>
<dbReference type="PANTHER" id="PTHR30535">
    <property type="entry name" value="VITAMIN B12-BINDING PROTEIN"/>
    <property type="match status" value="1"/>
</dbReference>
<keyword evidence="12" id="KW-0449">Lipoprotein</keyword>
<evidence type="ECO:0000256" key="6">
    <source>
        <dbReference type="ARBA" id="ARBA00022617"/>
    </source>
</evidence>
<reference evidence="16 17" key="1">
    <citation type="journal article" date="2016" name="Microbiology (Mosc.)">
        <title>Comparison of Lactobacillus crispatus isolates from Lactobacillus-dominated vaginal microbiomes with isolates from microbiomes containing bacterial vaginosis-associated bacteria.</title>
        <authorList>
            <person name="Abdelmaksoud A.A."/>
            <person name="Koparde V.N."/>
            <person name="Sheth N.U."/>
            <person name="Serrano M.G."/>
            <person name="Glascock A.L."/>
            <person name="Fettweis J.M."/>
            <person name="Strauss Iii J.F."/>
            <person name="Buck G.A."/>
            <person name="Jefferson K.K."/>
        </authorList>
    </citation>
    <scope>NUCLEOTIDE SEQUENCE [LARGE SCALE GENOMIC DNA]</scope>
    <source>
        <strain evidence="16 17">VMC3</strain>
    </source>
</reference>
<dbReference type="InterPro" id="IPR002491">
    <property type="entry name" value="ABC_transptr_periplasmic_BD"/>
</dbReference>
<keyword evidence="8" id="KW-0732">Signal</keyword>
<dbReference type="PANTHER" id="PTHR30535:SF36">
    <property type="entry name" value="HIGH-AFFINITY HEME UPTAKE SYSTEM PROTEIN ISDE"/>
    <property type="match status" value="1"/>
</dbReference>
<keyword evidence="5" id="KW-1003">Cell membrane</keyword>
<keyword evidence="11" id="KW-0564">Palmitate</keyword>
<evidence type="ECO:0000259" key="15">
    <source>
        <dbReference type="PROSITE" id="PS50983"/>
    </source>
</evidence>
<evidence type="ECO:0000256" key="11">
    <source>
        <dbReference type="ARBA" id="ARBA00023139"/>
    </source>
</evidence>
<keyword evidence="7" id="KW-0479">Metal-binding</keyword>
<evidence type="ECO:0000256" key="1">
    <source>
        <dbReference type="ARBA" id="ARBA00001970"/>
    </source>
</evidence>
<dbReference type="SUPFAM" id="SSF53807">
    <property type="entry name" value="Helical backbone' metal receptor"/>
    <property type="match status" value="1"/>
</dbReference>
<comment type="caution">
    <text evidence="16">The sequence shown here is derived from an EMBL/GenBank/DDBJ whole genome shotgun (WGS) entry which is preliminary data.</text>
</comment>
<dbReference type="InterPro" id="IPR019957">
    <property type="entry name" value="ABC_transptr_haem-bd_IsdE"/>
</dbReference>
<evidence type="ECO:0000256" key="12">
    <source>
        <dbReference type="ARBA" id="ARBA00023288"/>
    </source>
</evidence>
<dbReference type="Proteomes" id="UP000067598">
    <property type="component" value="Unassembled WGS sequence"/>
</dbReference>
<protein>
    <recommendedName>
        <fullName evidence="3">High-affinity heme uptake system protein IsdE</fullName>
    </recommendedName>
    <alternativeName>
        <fullName evidence="14">Iron-regulated surface determinant protein E</fullName>
    </alternativeName>
    <alternativeName>
        <fullName evidence="13">Staphylococcal iron-regulated protein F</fullName>
    </alternativeName>
</protein>
<dbReference type="PATRIC" id="fig|47770.28.peg.412"/>
<keyword evidence="4" id="KW-0813">Transport</keyword>
<comment type="cofactor">
    <cofactor evidence="1">
        <name>heme b</name>
        <dbReference type="ChEBI" id="CHEBI:60344"/>
    </cofactor>
</comment>
<keyword evidence="10" id="KW-0472">Membrane</keyword>
<organism evidence="16 17">
    <name type="scientific">Lactobacillus crispatus</name>
    <dbReference type="NCBI Taxonomy" id="47770"/>
    <lineage>
        <taxon>Bacteria</taxon>
        <taxon>Bacillati</taxon>
        <taxon>Bacillota</taxon>
        <taxon>Bacilli</taxon>
        <taxon>Lactobacillales</taxon>
        <taxon>Lactobacillaceae</taxon>
        <taxon>Lactobacillus</taxon>
    </lineage>
</organism>
<dbReference type="GO" id="GO:0016020">
    <property type="term" value="C:membrane"/>
    <property type="evidence" value="ECO:0007669"/>
    <property type="project" value="InterPro"/>
</dbReference>
<gene>
    <name evidence="16" type="ORF">AEL95_05105</name>
</gene>
<evidence type="ECO:0000256" key="14">
    <source>
        <dbReference type="ARBA" id="ARBA00031463"/>
    </source>
</evidence>
<dbReference type="GO" id="GO:0071281">
    <property type="term" value="P:cellular response to iron ion"/>
    <property type="evidence" value="ECO:0007669"/>
    <property type="project" value="TreeGrafter"/>
</dbReference>
<evidence type="ECO:0000256" key="7">
    <source>
        <dbReference type="ARBA" id="ARBA00022723"/>
    </source>
</evidence>
<evidence type="ECO:0000256" key="13">
    <source>
        <dbReference type="ARBA" id="ARBA00031148"/>
    </source>
</evidence>